<gene>
    <name evidence="2" type="ORF">EI290_06435</name>
</gene>
<evidence type="ECO:0000313" key="3">
    <source>
        <dbReference type="Proteomes" id="UP000280066"/>
    </source>
</evidence>
<dbReference type="InterPro" id="IPR007372">
    <property type="entry name" value="Lipid/polyisoprenoid-bd_YceI"/>
</dbReference>
<organism evidence="2 3">
    <name type="scientific">Hymenobacter metallilatus</name>
    <dbReference type="NCBI Taxonomy" id="2493666"/>
    <lineage>
        <taxon>Bacteria</taxon>
        <taxon>Pseudomonadati</taxon>
        <taxon>Bacteroidota</taxon>
        <taxon>Cytophagia</taxon>
        <taxon>Cytophagales</taxon>
        <taxon>Hymenobacteraceae</taxon>
        <taxon>Hymenobacter</taxon>
    </lineage>
</organism>
<dbReference type="OrthoDB" id="116832at2"/>
<dbReference type="SUPFAM" id="SSF101874">
    <property type="entry name" value="YceI-like"/>
    <property type="match status" value="1"/>
</dbReference>
<evidence type="ECO:0000313" key="2">
    <source>
        <dbReference type="EMBL" id="RSK35332.1"/>
    </source>
</evidence>
<dbReference type="PANTHER" id="PTHR34406:SF1">
    <property type="entry name" value="PROTEIN YCEI"/>
    <property type="match status" value="1"/>
</dbReference>
<keyword evidence="3" id="KW-1185">Reference proteome</keyword>
<dbReference type="Gene3D" id="2.40.128.110">
    <property type="entry name" value="Lipid/polyisoprenoid-binding, YceI-like"/>
    <property type="match status" value="1"/>
</dbReference>
<protein>
    <submittedName>
        <fullName evidence="2">YceI family protein</fullName>
    </submittedName>
</protein>
<feature type="domain" description="Lipid/polyisoprenoid-binding YceI-like" evidence="1">
    <location>
        <begin position="26"/>
        <end position="184"/>
    </location>
</feature>
<evidence type="ECO:0000259" key="1">
    <source>
        <dbReference type="SMART" id="SM00867"/>
    </source>
</evidence>
<dbReference type="RefSeq" id="WP_125427891.1">
    <property type="nucleotide sequence ID" value="NZ_RWIS01000003.1"/>
</dbReference>
<comment type="caution">
    <text evidence="2">The sequence shown here is derived from an EMBL/GenBank/DDBJ whole genome shotgun (WGS) entry which is preliminary data.</text>
</comment>
<accession>A0A3R9PEE5</accession>
<proteinExistence type="predicted"/>
<dbReference type="InterPro" id="IPR036761">
    <property type="entry name" value="TTHA0802/YceI-like_sf"/>
</dbReference>
<dbReference type="Proteomes" id="UP000280066">
    <property type="component" value="Unassembled WGS sequence"/>
</dbReference>
<dbReference type="SMART" id="SM00867">
    <property type="entry name" value="YceI"/>
    <property type="match status" value="1"/>
</dbReference>
<dbReference type="Pfam" id="PF04264">
    <property type="entry name" value="YceI"/>
    <property type="match status" value="1"/>
</dbReference>
<name>A0A3R9PEE5_9BACT</name>
<dbReference type="AlphaFoldDB" id="A0A3R9PEE5"/>
<dbReference type="PANTHER" id="PTHR34406">
    <property type="entry name" value="PROTEIN YCEI"/>
    <property type="match status" value="1"/>
</dbReference>
<reference evidence="2 3" key="1">
    <citation type="submission" date="2018-12" db="EMBL/GenBank/DDBJ databases">
        <authorList>
            <person name="Feng G."/>
            <person name="Zhu H."/>
        </authorList>
    </citation>
    <scope>NUCLEOTIDE SEQUENCE [LARGE SCALE GENOMIC DNA]</scope>
    <source>
        <strain evidence="2 3">9PBR-2</strain>
    </source>
</reference>
<sequence length="195" mass="21357">MQRLLGLLLLALLMEPCPDGRAQTTRYHTRAGMVSFFSASPLEDIEARSQQLAAVLDARSGQLAFTVSIRSFQFKRSLMQEHFNENYLESEKYPKATFSGRILEWKPEVLTATGAVAVVAEGDLTMHGVTRHIRVPGTLTPLNNQLLMNASFSVAPAEYNIDIPALVRDHIAKNILITVRLACAPVPGAAAVSQP</sequence>
<dbReference type="EMBL" id="RWIS01000003">
    <property type="protein sequence ID" value="RSK35332.1"/>
    <property type="molecule type" value="Genomic_DNA"/>
</dbReference>